<organism evidence="23">
    <name type="scientific">Phrynocephalus grumgrzimailoi</name>
    <name type="common">Grumgrzimail's toadhead agama</name>
    <dbReference type="NCBI Taxonomy" id="171645"/>
    <lineage>
        <taxon>Eukaryota</taxon>
        <taxon>Metazoa</taxon>
        <taxon>Chordata</taxon>
        <taxon>Craniata</taxon>
        <taxon>Vertebrata</taxon>
        <taxon>Euteleostomi</taxon>
        <taxon>Lepidosauria</taxon>
        <taxon>Squamata</taxon>
        <taxon>Bifurcata</taxon>
        <taxon>Unidentata</taxon>
        <taxon>Episquamata</taxon>
        <taxon>Toxicofera</taxon>
        <taxon>Iguania</taxon>
        <taxon>Acrodonta</taxon>
        <taxon>Agamidae</taxon>
        <taxon>Agaminae</taxon>
        <taxon>Phrynocephalus</taxon>
    </lineage>
</organism>
<dbReference type="EMBL" id="KM093859">
    <property type="protein sequence ID" value="AIU56775.1"/>
    <property type="molecule type" value="Genomic_DNA"/>
</dbReference>
<dbReference type="PANTHER" id="PTHR19271:SF16">
    <property type="entry name" value="CYTOCHROME B"/>
    <property type="match status" value="1"/>
</dbReference>
<feature type="transmembrane region" description="Helical" evidence="20">
    <location>
        <begin position="182"/>
        <end position="203"/>
    </location>
</feature>
<evidence type="ECO:0000256" key="3">
    <source>
        <dbReference type="ARBA" id="ARBA00011660"/>
    </source>
</evidence>
<feature type="transmembrane region" description="Helical" evidence="20">
    <location>
        <begin position="79"/>
        <end position="99"/>
    </location>
</feature>
<dbReference type="InterPro" id="IPR048260">
    <property type="entry name" value="Cytochrome_b_C_euk/bac"/>
</dbReference>
<feature type="transmembrane region" description="Helical" evidence="20">
    <location>
        <begin position="356"/>
        <end position="376"/>
    </location>
</feature>
<dbReference type="CDD" id="cd00284">
    <property type="entry name" value="Cytochrome_b_N"/>
    <property type="match status" value="1"/>
</dbReference>
<reference evidence="23" key="1">
    <citation type="journal article" date="2014" name="Mitochondrial DNA">
        <title>The complete mitochondrial genome of Grumgzimailo's toad-headed agama, Phrynocephalus grumgrizimailoi (Reptilia, Squamata, Agamidae).</title>
        <authorList>
            <person name="Shuang L."/>
            <person name="Liu L.J."/>
            <person name="Song S."/>
        </authorList>
    </citation>
    <scope>NUCLEOTIDE SEQUENCE</scope>
    <source>
        <tissue evidence="23">Liver</tissue>
    </source>
</reference>
<dbReference type="GO" id="GO:0016491">
    <property type="term" value="F:oxidoreductase activity"/>
    <property type="evidence" value="ECO:0007669"/>
    <property type="project" value="UniProtKB-UniRule"/>
</dbReference>
<geneLocation type="mitochondrion" evidence="23"/>
<feature type="transmembrane region" description="Helical" evidence="20">
    <location>
        <begin position="143"/>
        <end position="161"/>
    </location>
</feature>
<evidence type="ECO:0000256" key="6">
    <source>
        <dbReference type="ARBA" id="ARBA00022617"/>
    </source>
</evidence>
<keyword evidence="5 20" id="KW-0813">Transport</keyword>
<dbReference type="RefSeq" id="YP_009108213.1">
    <property type="nucleotide sequence ID" value="NC_025640.1"/>
</dbReference>
<dbReference type="SUPFAM" id="SSF81342">
    <property type="entry name" value="Transmembrane di-heme cytochromes"/>
    <property type="match status" value="1"/>
</dbReference>
<comment type="subunit">
    <text evidence="3">The cytochrome bc1 complex contains 3 respiratory subunits (MT-CYB, CYC1 and UQCRFS1), 2 core proteins (UQCRC1 and UQCRC2) and probably 6 low-molecular weight proteins.</text>
</comment>
<feature type="transmembrane region" description="Helical" evidence="20">
    <location>
        <begin position="233"/>
        <end position="255"/>
    </location>
</feature>
<dbReference type="GO" id="GO:0045275">
    <property type="term" value="C:respiratory chain complex III"/>
    <property type="evidence" value="ECO:0007669"/>
    <property type="project" value="InterPro"/>
</dbReference>
<dbReference type="CTD" id="4519"/>
<evidence type="ECO:0000256" key="7">
    <source>
        <dbReference type="ARBA" id="ARBA00022660"/>
    </source>
</evidence>
<dbReference type="PROSITE" id="PS51003">
    <property type="entry name" value="CYTB_CTER"/>
    <property type="match status" value="1"/>
</dbReference>
<dbReference type="InterPro" id="IPR048259">
    <property type="entry name" value="Cytochrome_b_N_euk/bac"/>
</dbReference>
<keyword evidence="11 20" id="KW-0249">Electron transport</keyword>
<dbReference type="GO" id="GO:0006122">
    <property type="term" value="P:mitochondrial electron transport, ubiquinol to cytochrome c"/>
    <property type="evidence" value="ECO:0007669"/>
    <property type="project" value="TreeGrafter"/>
</dbReference>
<evidence type="ECO:0000256" key="4">
    <source>
        <dbReference type="ARBA" id="ARBA00013531"/>
    </source>
</evidence>
<evidence type="ECO:0000256" key="5">
    <source>
        <dbReference type="ARBA" id="ARBA00022448"/>
    </source>
</evidence>
<feature type="transmembrane region" description="Helical" evidence="20">
    <location>
        <begin position="327"/>
        <end position="344"/>
    </location>
</feature>
<evidence type="ECO:0000256" key="11">
    <source>
        <dbReference type="ARBA" id="ARBA00022982"/>
    </source>
</evidence>
<comment type="subcellular location">
    <subcellularLocation>
        <location evidence="2">Mitochondrion inner membrane</location>
        <topology evidence="2">Multi-pass membrane protein</topology>
    </subcellularLocation>
</comment>
<feature type="domain" description="Cytochrome b/b6 C-terminal region profile" evidence="22">
    <location>
        <begin position="214"/>
        <end position="384"/>
    </location>
</feature>
<evidence type="ECO:0000256" key="14">
    <source>
        <dbReference type="ARBA" id="ARBA00023075"/>
    </source>
</evidence>
<dbReference type="PROSITE" id="PS51002">
    <property type="entry name" value="CYTB_NTER"/>
    <property type="match status" value="1"/>
</dbReference>
<comment type="similarity">
    <text evidence="17 20">Belongs to the cytochrome b family.</text>
</comment>
<dbReference type="CDD" id="cd00290">
    <property type="entry name" value="cytochrome_b_C"/>
    <property type="match status" value="1"/>
</dbReference>
<feature type="transmembrane region" description="Helical" evidence="20">
    <location>
        <begin position="298"/>
        <end position="315"/>
    </location>
</feature>
<dbReference type="Pfam" id="PF00032">
    <property type="entry name" value="Cytochrom_B_C"/>
    <property type="match status" value="1"/>
</dbReference>
<feature type="transmembrane region" description="Helical" evidence="20">
    <location>
        <begin position="34"/>
        <end position="59"/>
    </location>
</feature>
<dbReference type="Gene3D" id="1.20.810.10">
    <property type="entry name" value="Cytochrome Bc1 Complex, Chain C"/>
    <property type="match status" value="1"/>
</dbReference>
<dbReference type="InterPro" id="IPR030689">
    <property type="entry name" value="Cytochrome_b"/>
</dbReference>
<dbReference type="SUPFAM" id="SSF81648">
    <property type="entry name" value="a domain/subunit of cytochrome bc1 complex (Ubiquinol-cytochrome c reductase)"/>
    <property type="match status" value="1"/>
</dbReference>
<feature type="binding site" evidence="18">
    <location>
        <position position="205"/>
    </location>
    <ligand>
        <name>a ubiquinone</name>
        <dbReference type="ChEBI" id="CHEBI:16389"/>
    </ligand>
</feature>
<evidence type="ECO:0000256" key="13">
    <source>
        <dbReference type="ARBA" id="ARBA00023004"/>
    </source>
</evidence>
<evidence type="ECO:0000256" key="20">
    <source>
        <dbReference type="RuleBase" id="RU362117"/>
    </source>
</evidence>
<dbReference type="PANTHER" id="PTHR19271">
    <property type="entry name" value="CYTOCHROME B"/>
    <property type="match status" value="1"/>
</dbReference>
<comment type="cofactor">
    <cofactor evidence="19">
        <name>heme</name>
        <dbReference type="ChEBI" id="CHEBI:30413"/>
    </cofactor>
    <text evidence="19">Binds 2 heme groups non-covalently.</text>
</comment>
<dbReference type="GO" id="GO:0005743">
    <property type="term" value="C:mitochondrial inner membrane"/>
    <property type="evidence" value="ECO:0007669"/>
    <property type="project" value="UniProtKB-SubCell"/>
</dbReference>
<protein>
    <recommendedName>
        <fullName evidence="4 20">Cytochrome b</fullName>
    </recommendedName>
</protein>
<keyword evidence="10" id="KW-0999">Mitochondrion inner membrane</keyword>
<evidence type="ECO:0000259" key="21">
    <source>
        <dbReference type="PROSITE" id="PS51002"/>
    </source>
</evidence>
<keyword evidence="12 20" id="KW-1133">Transmembrane helix</keyword>
<dbReference type="InterPro" id="IPR005797">
    <property type="entry name" value="Cyt_b/b6_N"/>
</dbReference>
<evidence type="ECO:0000256" key="12">
    <source>
        <dbReference type="ARBA" id="ARBA00022989"/>
    </source>
</evidence>
<dbReference type="GeneID" id="22163060"/>
<keyword evidence="9 19" id="KW-0479">Metal-binding</keyword>
<dbReference type="InterPro" id="IPR016174">
    <property type="entry name" value="Di-haem_cyt_TM"/>
</dbReference>
<comment type="cofactor">
    <cofactor evidence="20">
        <name>heme b</name>
        <dbReference type="ChEBI" id="CHEBI:60344"/>
    </cofactor>
    <text evidence="20">Binds 2 heme groups non-covalently.</text>
</comment>
<dbReference type="InterPro" id="IPR027387">
    <property type="entry name" value="Cytb/b6-like_sf"/>
</dbReference>
<evidence type="ECO:0000256" key="17">
    <source>
        <dbReference type="ARBA" id="ARBA00061233"/>
    </source>
</evidence>
<proteinExistence type="inferred from homology"/>
<evidence type="ECO:0000256" key="19">
    <source>
        <dbReference type="PIRSR" id="PIRSR038885-2"/>
    </source>
</evidence>
<evidence type="ECO:0000256" key="16">
    <source>
        <dbReference type="ARBA" id="ARBA00023136"/>
    </source>
</evidence>
<keyword evidence="15 20" id="KW-0496">Mitochondrion</keyword>
<evidence type="ECO:0000256" key="18">
    <source>
        <dbReference type="PIRSR" id="PIRSR038885-1"/>
    </source>
</evidence>
<evidence type="ECO:0000256" key="2">
    <source>
        <dbReference type="ARBA" id="ARBA00004448"/>
    </source>
</evidence>
<feature type="domain" description="Cytochrome b/b6 N-terminal region profile" evidence="21">
    <location>
        <begin position="1"/>
        <end position="213"/>
    </location>
</feature>
<gene>
    <name evidence="23" type="primary">CYTB</name>
</gene>
<keyword evidence="8 20" id="KW-0812">Transmembrane</keyword>
<dbReference type="GO" id="GO:0008121">
    <property type="term" value="F:quinol-cytochrome-c reductase activity"/>
    <property type="evidence" value="ECO:0007669"/>
    <property type="project" value="InterPro"/>
</dbReference>
<feature type="binding site" description="axial binding residue" evidence="19">
    <location>
        <position position="186"/>
    </location>
    <ligand>
        <name>heme b</name>
        <dbReference type="ChEBI" id="CHEBI:60344"/>
        <label>b562</label>
    </ligand>
    <ligandPart>
        <name>Fe</name>
        <dbReference type="ChEBI" id="CHEBI:18248"/>
    </ligandPart>
</feature>
<feature type="binding site" description="axial binding residue" evidence="19">
    <location>
        <position position="101"/>
    </location>
    <ligand>
        <name>heme b</name>
        <dbReference type="ChEBI" id="CHEBI:60344"/>
        <label>b566</label>
    </ligand>
    <ligandPart>
        <name>Fe</name>
        <dbReference type="ChEBI" id="CHEBI:18248"/>
    </ligandPart>
</feature>
<dbReference type="AlphaFoldDB" id="A0A0U1XJA2"/>
<name>A0A0U1XJA2_9SAUR</name>
<evidence type="ECO:0000256" key="8">
    <source>
        <dbReference type="ARBA" id="ARBA00022692"/>
    </source>
</evidence>
<accession>A0A0U1XJA2</accession>
<sequence>MKTHLCPTKHNHPIMKTINNSLINLPSPSNISAFWNFGSLLGMTLIIQLVTGIFLAAHFTASTTMAFDSMIHILRDVNFGWLMQNIHANGASMFFLCIYMHIGRGIYYGSYLYKKTWNIGIILLLLTMATAFMGYVLPWGQMSFWAATVITSMISTIPYLGDPIIQWIWGGFAVNEPTLTRFFTFHVITPFIISAFTAIHLMFLHDTGSNNPTGLSSTIDMIPFHPYFSFKDLLGMAMMLMLFTIVTLLMPNLLVESENFRQASPLTTPAHIKPEWYFLFAYTILRSIPNKLGGTLALIASIMILAILPTIHLSKQRTMAFRPTSQIMFWIFISNILILTWVGGQPVQYPTIELGQAASIIYFSMLITLMPGISILENKILYQK</sequence>
<comment type="function">
    <text evidence="1 20">Component of the ubiquinol-cytochrome c reductase complex (complex III or cytochrome b-c1 complex) that is part of the mitochondrial respiratory chain. The b-c1 complex mediates electron transfer from ubiquinol to cytochrome c. Contributes to the generation of a proton gradient across the mitochondrial membrane that is then used for ATP synthesis.</text>
</comment>
<keyword evidence="7 20" id="KW-0679">Respiratory chain</keyword>
<evidence type="ECO:0000259" key="22">
    <source>
        <dbReference type="PROSITE" id="PS51003"/>
    </source>
</evidence>
<keyword evidence="14" id="KW-0830">Ubiquinone</keyword>
<keyword evidence="6 19" id="KW-0349">Heme</keyword>
<feature type="transmembrane region" description="Helical" evidence="20">
    <location>
        <begin position="119"/>
        <end position="137"/>
    </location>
</feature>
<dbReference type="InterPro" id="IPR036150">
    <property type="entry name" value="Cyt_b/b6_C_sf"/>
</dbReference>
<dbReference type="FunFam" id="1.20.810.10:FF:000002">
    <property type="entry name" value="Cytochrome b"/>
    <property type="match status" value="1"/>
</dbReference>
<evidence type="ECO:0000313" key="23">
    <source>
        <dbReference type="EMBL" id="AIU56775.1"/>
    </source>
</evidence>
<feature type="binding site" description="axial binding residue" evidence="19">
    <location>
        <position position="200"/>
    </location>
    <ligand>
        <name>heme b</name>
        <dbReference type="ChEBI" id="CHEBI:60344"/>
        <label>b566</label>
    </ligand>
    <ligandPart>
        <name>Fe</name>
        <dbReference type="ChEBI" id="CHEBI:18248"/>
    </ligandPart>
</feature>
<dbReference type="GO" id="GO:0046872">
    <property type="term" value="F:metal ion binding"/>
    <property type="evidence" value="ECO:0007669"/>
    <property type="project" value="UniProtKB-UniRule"/>
</dbReference>
<feature type="binding site" description="axial binding residue" evidence="19">
    <location>
        <position position="87"/>
    </location>
    <ligand>
        <name>heme b</name>
        <dbReference type="ChEBI" id="CHEBI:60344"/>
        <label>b562</label>
    </ligand>
    <ligandPart>
        <name>Fe</name>
        <dbReference type="ChEBI" id="CHEBI:18248"/>
    </ligandPart>
</feature>
<dbReference type="InterPro" id="IPR005798">
    <property type="entry name" value="Cyt_b/b6_C"/>
</dbReference>
<evidence type="ECO:0000256" key="10">
    <source>
        <dbReference type="ARBA" id="ARBA00022792"/>
    </source>
</evidence>
<evidence type="ECO:0000256" key="9">
    <source>
        <dbReference type="ARBA" id="ARBA00022723"/>
    </source>
</evidence>
<evidence type="ECO:0000256" key="15">
    <source>
        <dbReference type="ARBA" id="ARBA00023128"/>
    </source>
</evidence>
<dbReference type="Pfam" id="PF00033">
    <property type="entry name" value="Cytochrome_B"/>
    <property type="match status" value="1"/>
</dbReference>
<dbReference type="PIRSF" id="PIRSF038885">
    <property type="entry name" value="COB"/>
    <property type="match status" value="1"/>
</dbReference>
<keyword evidence="13 19" id="KW-0408">Iron</keyword>
<reference evidence="23" key="2">
    <citation type="submission" date="2014-07" db="EMBL/GenBank/DDBJ databases">
        <authorList>
            <person name="Lopez L."/>
        </authorList>
    </citation>
    <scope>NUCLEOTIDE SEQUENCE</scope>
    <source>
        <tissue evidence="23">Liver</tissue>
    </source>
</reference>
<evidence type="ECO:0000256" key="1">
    <source>
        <dbReference type="ARBA" id="ARBA00002566"/>
    </source>
</evidence>
<keyword evidence="16 20" id="KW-0472">Membrane</keyword>
<feature type="transmembrane region" description="Helical" evidence="20">
    <location>
        <begin position="276"/>
        <end position="292"/>
    </location>
</feature>